<dbReference type="GO" id="GO:0005737">
    <property type="term" value="C:cytoplasm"/>
    <property type="evidence" value="ECO:0007669"/>
    <property type="project" value="TreeGrafter"/>
</dbReference>
<feature type="transmembrane region" description="Helical" evidence="4">
    <location>
        <begin position="50"/>
        <end position="72"/>
    </location>
</feature>
<dbReference type="AlphaFoldDB" id="A0AB34JUX6"/>
<evidence type="ECO:0000313" key="5">
    <source>
        <dbReference type="EMBL" id="KAL1524848.1"/>
    </source>
</evidence>
<dbReference type="PANTHER" id="PTHR12187">
    <property type="entry name" value="AGAP000124-PA"/>
    <property type="match status" value="1"/>
</dbReference>
<keyword evidence="1" id="KW-0378">Hydrolase</keyword>
<name>A0AB34JUX6_PRYPA</name>
<dbReference type="EMBL" id="JBGBPQ010000004">
    <property type="protein sequence ID" value="KAL1524848.1"/>
    <property type="molecule type" value="Genomic_DNA"/>
</dbReference>
<accession>A0AB34JUX6</accession>
<proteinExistence type="predicted"/>
<feature type="region of interest" description="Disordered" evidence="3">
    <location>
        <begin position="438"/>
        <end position="460"/>
    </location>
</feature>
<sequence>MPLDYFHLAVPPPLLWLNLGLYASLLLVVLALVPSRLLSVTRAPARQSGLVLLLLFAGTRTGWALFLAGWGAPFPSRPVLSRVGCLVDAACAALFYLLTSLALVQVADYLTTGWKSSRRLWRLFYLLAAATPPYLVTLGLASHGWDAAVAQRLSAAADYTEASASLLAAASLLAIALRYSRMETPRVLLSFGHVRRAIWALAVLCTCCFLLRAVPLDAILSRHCVRPSLLCRPAHEQRFEPPAWLSLLHSYWLAELLPSCGMVALTLALDRLKLGSCYRSASMCAQADPFLASLHATSTRADVLLPIEQPLAPLPPPLRALRLPDATERRASVASTASAASCAARRTSATPPLAASTPSQIWLGAAPSLGSSGTRAAAPHDEVVYHNVREGELLLLESITESPFTWGVPHAWLRFALSELREGVKVVHGQMADEEQRALSRRVEHEGAAPSPREFEGEPEDWREASVLERLKYDLSRERRSSQLAWLRSRLLKLEQHVAECESAEETYRSFVTKSTWRPRRKSASRAVGFKASTRKKDATLRFVATNLHSQCLRVYAATGVRLIGTIGARSDDWCAAQAEASYCHVTCGAPAAHALGFDLGGIWQMRQRMLRCLNEIAESDQPGHKRYLSRKLDQLRFECSRRVEVCSPQAISALCTIFADRLVQELDRHAACAAGHSLSRRETVRQVEEAAEEWHEELEAAEVMEQWGEIGFLIGWESLISTIGKEQHMLGDLHGVVQSLMDAGLCFVLRREETDSAEATVPPSPRTSSCSDQTGAALTATYYAALGAEQPSPAESLGGEPRLSCSTCDGSKGAAAGGHSLNSWLAGREPAPRVVISRSPADERLVVELFLSATRWEWLPAQLRGGQSVRCVVALISQGINLQQSVANAVGETELQDKINEQALVILRTYHDDFRRMHLTTARQAAPSTPPASSHLRSAASPQSAPHSSASCGSAPEPLHRYLAELGKLMHHVERVVPHAASHHEKNTSVLALTERLVRALHGGRITSCKSGKDRTSMAITAEQATPRPSPLALSAPTEMCSRRAVCPAGRGQERRGEGVWSGVAEQRRWDLAGGRDVHTTQRLALQAALLHDHHGVSEVEAAMLTERMRKSGVRWLNMRKNLPTGLYAFNWLQQQLLPEGYRAPKGTYKRFGGVAT</sequence>
<gene>
    <name evidence="5" type="ORF">AB1Y20_019728</name>
</gene>
<evidence type="ECO:0000256" key="1">
    <source>
        <dbReference type="ARBA" id="ARBA00022801"/>
    </source>
</evidence>
<comment type="caution">
    <text evidence="5">The sequence shown here is derived from an EMBL/GenBank/DDBJ whole genome shotgun (WGS) entry which is preliminary data.</text>
</comment>
<feature type="transmembrane region" description="Helical" evidence="4">
    <location>
        <begin position="20"/>
        <end position="38"/>
    </location>
</feature>
<evidence type="ECO:0000256" key="3">
    <source>
        <dbReference type="SAM" id="MobiDB-lite"/>
    </source>
</evidence>
<keyword evidence="4" id="KW-1133">Transmembrane helix</keyword>
<organism evidence="5 6">
    <name type="scientific">Prymnesium parvum</name>
    <name type="common">Toxic golden alga</name>
    <dbReference type="NCBI Taxonomy" id="97485"/>
    <lineage>
        <taxon>Eukaryota</taxon>
        <taxon>Haptista</taxon>
        <taxon>Haptophyta</taxon>
        <taxon>Prymnesiophyceae</taxon>
        <taxon>Prymnesiales</taxon>
        <taxon>Prymnesiaceae</taxon>
        <taxon>Prymnesium</taxon>
    </lineage>
</organism>
<dbReference type="GO" id="GO:0016316">
    <property type="term" value="F:phosphatidylinositol-3,4-bisphosphate 4-phosphatase activity"/>
    <property type="evidence" value="ECO:0007669"/>
    <property type="project" value="InterPro"/>
</dbReference>
<feature type="transmembrane region" description="Helical" evidence="4">
    <location>
        <begin position="162"/>
        <end position="179"/>
    </location>
</feature>
<dbReference type="Proteomes" id="UP001515480">
    <property type="component" value="Unassembled WGS sequence"/>
</dbReference>
<keyword evidence="2" id="KW-0443">Lipid metabolism</keyword>
<feature type="compositionally biased region" description="Low complexity" evidence="3">
    <location>
        <begin position="939"/>
        <end position="952"/>
    </location>
</feature>
<reference evidence="5 6" key="1">
    <citation type="journal article" date="2024" name="Science">
        <title>Giant polyketide synthase enzymes in the biosynthesis of giant marine polyether toxins.</title>
        <authorList>
            <person name="Fallon T.R."/>
            <person name="Shende V.V."/>
            <person name="Wierzbicki I.H."/>
            <person name="Pendleton A.L."/>
            <person name="Watervoot N.F."/>
            <person name="Auber R.P."/>
            <person name="Gonzalez D.J."/>
            <person name="Wisecaver J.H."/>
            <person name="Moore B.S."/>
        </authorList>
    </citation>
    <scope>NUCLEOTIDE SEQUENCE [LARGE SCALE GENOMIC DNA]</scope>
    <source>
        <strain evidence="5 6">12B1</strain>
    </source>
</reference>
<keyword evidence="4" id="KW-0812">Transmembrane</keyword>
<feature type="transmembrane region" description="Helical" evidence="4">
    <location>
        <begin position="92"/>
        <end position="111"/>
    </location>
</feature>
<feature type="compositionally biased region" description="Polar residues" evidence="3">
    <location>
        <begin position="923"/>
        <end position="937"/>
    </location>
</feature>
<feature type="transmembrane region" description="Helical" evidence="4">
    <location>
        <begin position="123"/>
        <end position="142"/>
    </location>
</feature>
<dbReference type="PANTHER" id="PTHR12187:SF11">
    <property type="entry name" value="PHOSPHATIDYLINOSITOL-3,4-BISPHOSPHATE 4-PHOSPHATASE"/>
    <property type="match status" value="1"/>
</dbReference>
<evidence type="ECO:0000256" key="4">
    <source>
        <dbReference type="SAM" id="Phobius"/>
    </source>
</evidence>
<evidence type="ECO:0000256" key="2">
    <source>
        <dbReference type="ARBA" id="ARBA00023098"/>
    </source>
</evidence>
<evidence type="ECO:0000313" key="6">
    <source>
        <dbReference type="Proteomes" id="UP001515480"/>
    </source>
</evidence>
<protein>
    <submittedName>
        <fullName evidence="5">Uncharacterized protein</fullName>
    </submittedName>
</protein>
<keyword evidence="6" id="KW-1185">Reference proteome</keyword>
<dbReference type="InterPro" id="IPR039034">
    <property type="entry name" value="INPP4"/>
</dbReference>
<feature type="transmembrane region" description="Helical" evidence="4">
    <location>
        <begin position="199"/>
        <end position="220"/>
    </location>
</feature>
<feature type="region of interest" description="Disordered" evidence="3">
    <location>
        <begin position="923"/>
        <end position="957"/>
    </location>
</feature>
<keyword evidence="4" id="KW-0472">Membrane</keyword>